<organism evidence="1 2">
    <name type="scientific">Diversispora epigaea</name>
    <dbReference type="NCBI Taxonomy" id="1348612"/>
    <lineage>
        <taxon>Eukaryota</taxon>
        <taxon>Fungi</taxon>
        <taxon>Fungi incertae sedis</taxon>
        <taxon>Mucoromycota</taxon>
        <taxon>Glomeromycotina</taxon>
        <taxon>Glomeromycetes</taxon>
        <taxon>Diversisporales</taxon>
        <taxon>Diversisporaceae</taxon>
        <taxon>Diversispora</taxon>
    </lineage>
</organism>
<keyword evidence="2" id="KW-1185">Reference proteome</keyword>
<accession>A0A397JB22</accession>
<dbReference type="EMBL" id="PQFF01000082">
    <property type="protein sequence ID" value="RHZ84018.1"/>
    <property type="molecule type" value="Genomic_DNA"/>
</dbReference>
<proteinExistence type="predicted"/>
<name>A0A397JB22_9GLOM</name>
<dbReference type="Proteomes" id="UP000266861">
    <property type="component" value="Unassembled WGS sequence"/>
</dbReference>
<comment type="caution">
    <text evidence="1">The sequence shown here is derived from an EMBL/GenBank/DDBJ whole genome shotgun (WGS) entry which is preliminary data.</text>
</comment>
<reference evidence="1 2" key="1">
    <citation type="submission" date="2018-08" db="EMBL/GenBank/DDBJ databases">
        <title>Genome and evolution of the arbuscular mycorrhizal fungus Diversispora epigaea (formerly Glomus versiforme) and its bacterial endosymbionts.</title>
        <authorList>
            <person name="Sun X."/>
            <person name="Fei Z."/>
            <person name="Harrison M."/>
        </authorList>
    </citation>
    <scope>NUCLEOTIDE SEQUENCE [LARGE SCALE GENOMIC DNA]</scope>
    <source>
        <strain evidence="1 2">IT104</strain>
    </source>
</reference>
<gene>
    <name evidence="1" type="ORF">Glove_86g151</name>
</gene>
<sequence length="122" mass="13859">MALRTLFNLILDINLSIQGQDINIFDSRKIRIFVKKNTVPVSCHANRKMSNKRFVENIQLENVYNILGKYIQLRNDENTISIEANRKDASISNSASAESALDVLGIVGETVQPYIPLDNIYF</sequence>
<evidence type="ECO:0000313" key="2">
    <source>
        <dbReference type="Proteomes" id="UP000266861"/>
    </source>
</evidence>
<protein>
    <submittedName>
        <fullName evidence="1">Uncharacterized protein</fullName>
    </submittedName>
</protein>
<dbReference type="AlphaFoldDB" id="A0A397JB22"/>
<evidence type="ECO:0000313" key="1">
    <source>
        <dbReference type="EMBL" id="RHZ84018.1"/>
    </source>
</evidence>